<sequence length="47" mass="5302">MTANYIVFFEDVGGDIFHRAADSTVLAKAEIIKHLKNLTFHILKAQN</sequence>
<reference evidence="1 2" key="1">
    <citation type="submission" date="2016-10" db="EMBL/GenBank/DDBJ databases">
        <authorList>
            <person name="de Groot N.N."/>
        </authorList>
    </citation>
    <scope>NUCLEOTIDE SEQUENCE [LARGE SCALE GENOMIC DNA]</scope>
    <source>
        <strain evidence="1 2">CGMCC 1.7727</strain>
    </source>
</reference>
<dbReference type="AlphaFoldDB" id="A0A1H9N8M1"/>
<proteinExistence type="predicted"/>
<evidence type="ECO:0000313" key="2">
    <source>
        <dbReference type="Proteomes" id="UP000199687"/>
    </source>
</evidence>
<dbReference type="EMBL" id="FOGL01000003">
    <property type="protein sequence ID" value="SER32390.1"/>
    <property type="molecule type" value="Genomic_DNA"/>
</dbReference>
<dbReference type="Proteomes" id="UP000199687">
    <property type="component" value="Unassembled WGS sequence"/>
</dbReference>
<organism evidence="1 2">
    <name type="scientific">Gracilibacillus ureilyticus</name>
    <dbReference type="NCBI Taxonomy" id="531814"/>
    <lineage>
        <taxon>Bacteria</taxon>
        <taxon>Bacillati</taxon>
        <taxon>Bacillota</taxon>
        <taxon>Bacilli</taxon>
        <taxon>Bacillales</taxon>
        <taxon>Bacillaceae</taxon>
        <taxon>Gracilibacillus</taxon>
    </lineage>
</organism>
<gene>
    <name evidence="1" type="ORF">SAMN04487944_10322</name>
</gene>
<name>A0A1H9N8M1_9BACI</name>
<protein>
    <submittedName>
        <fullName evidence="1">Uncharacterized protein</fullName>
    </submittedName>
</protein>
<accession>A0A1H9N8M1</accession>
<dbReference type="STRING" id="531814.SAMN04487944_10322"/>
<evidence type="ECO:0000313" key="1">
    <source>
        <dbReference type="EMBL" id="SER32390.1"/>
    </source>
</evidence>
<keyword evidence="2" id="KW-1185">Reference proteome</keyword>